<dbReference type="SUPFAM" id="SSF52343">
    <property type="entry name" value="Ferredoxin reductase-like, C-terminal NADP-linked domain"/>
    <property type="match status" value="1"/>
</dbReference>
<dbReference type="InterPro" id="IPR054582">
    <property type="entry name" value="DmmA-like_N"/>
</dbReference>
<dbReference type="GeneID" id="99686454"/>
<dbReference type="CDD" id="cd06185">
    <property type="entry name" value="PDR_like"/>
    <property type="match status" value="1"/>
</dbReference>
<feature type="domain" description="2Fe-2S ferredoxin-type" evidence="7">
    <location>
        <begin position="249"/>
        <end position="335"/>
    </location>
</feature>
<dbReference type="GO" id="GO:0046872">
    <property type="term" value="F:metal ion binding"/>
    <property type="evidence" value="ECO:0007669"/>
    <property type="project" value="UniProtKB-KW"/>
</dbReference>
<keyword evidence="1" id="KW-0285">Flavoprotein</keyword>
<dbReference type="InterPro" id="IPR017938">
    <property type="entry name" value="Riboflavin_synthase-like_b-brl"/>
</dbReference>
<dbReference type="GO" id="GO:0016491">
    <property type="term" value="F:oxidoreductase activity"/>
    <property type="evidence" value="ECO:0007669"/>
    <property type="project" value="UniProtKB-KW"/>
</dbReference>
<keyword evidence="9" id="KW-0808">Transferase</keyword>
<dbReference type="SUPFAM" id="SSF63380">
    <property type="entry name" value="Riboflavin synthase domain-like"/>
    <property type="match status" value="1"/>
</dbReference>
<evidence type="ECO:0000256" key="2">
    <source>
        <dbReference type="ARBA" id="ARBA00022714"/>
    </source>
</evidence>
<keyword evidence="3" id="KW-0479">Metal-binding</keyword>
<keyword evidence="2" id="KW-0001">2Fe-2S</keyword>
<dbReference type="GO" id="GO:0008168">
    <property type="term" value="F:methyltransferase activity"/>
    <property type="evidence" value="ECO:0007669"/>
    <property type="project" value="UniProtKB-KW"/>
</dbReference>
<dbReference type="Proteomes" id="UP000295106">
    <property type="component" value="Unassembled WGS sequence"/>
</dbReference>
<keyword evidence="9" id="KW-0489">Methyltransferase</keyword>
<dbReference type="InterPro" id="IPR017927">
    <property type="entry name" value="FAD-bd_FR_type"/>
</dbReference>
<dbReference type="PANTHER" id="PTHR47354:SF1">
    <property type="entry name" value="CARNITINE MONOOXYGENASE REDUCTASE SUBUNIT"/>
    <property type="match status" value="1"/>
</dbReference>
<dbReference type="OrthoDB" id="370747at2"/>
<dbReference type="Gene3D" id="3.40.50.80">
    <property type="entry name" value="Nucleotide-binding domain of ferredoxin-NADP reductase (FNR) module"/>
    <property type="match status" value="1"/>
</dbReference>
<dbReference type="Gene3D" id="2.40.30.10">
    <property type="entry name" value="Translation factors"/>
    <property type="match status" value="1"/>
</dbReference>
<dbReference type="InterPro" id="IPR012675">
    <property type="entry name" value="Beta-grasp_dom_sf"/>
</dbReference>
<gene>
    <name evidence="9" type="ORF">EV684_11917</name>
</gene>
<evidence type="ECO:0000259" key="7">
    <source>
        <dbReference type="PROSITE" id="PS51085"/>
    </source>
</evidence>
<dbReference type="Pfam" id="PF00111">
    <property type="entry name" value="Fer2"/>
    <property type="match status" value="1"/>
</dbReference>
<organism evidence="9 10">
    <name type="scientific">Rubrivivax gelatinosus</name>
    <name type="common">Rhodocyclus gelatinosus</name>
    <name type="synonym">Rhodopseudomonas gelatinosa</name>
    <dbReference type="NCBI Taxonomy" id="28068"/>
    <lineage>
        <taxon>Bacteria</taxon>
        <taxon>Pseudomonadati</taxon>
        <taxon>Pseudomonadota</taxon>
        <taxon>Betaproteobacteria</taxon>
        <taxon>Burkholderiales</taxon>
        <taxon>Sphaerotilaceae</taxon>
        <taxon>Rubrivivax</taxon>
    </lineage>
</organism>
<dbReference type="InterPro" id="IPR001041">
    <property type="entry name" value="2Fe-2S_ferredoxin-type"/>
</dbReference>
<dbReference type="InterPro" id="IPR036010">
    <property type="entry name" value="2Fe-2S_ferredoxin-like_sf"/>
</dbReference>
<protein>
    <submittedName>
        <fullName evidence="9">Vanillate O-demethylase ferredoxin subunit</fullName>
    </submittedName>
</protein>
<dbReference type="EMBL" id="SLXD01000019">
    <property type="protein sequence ID" value="TCO97988.1"/>
    <property type="molecule type" value="Genomic_DNA"/>
</dbReference>
<evidence type="ECO:0000256" key="4">
    <source>
        <dbReference type="ARBA" id="ARBA00023002"/>
    </source>
</evidence>
<evidence type="ECO:0000256" key="5">
    <source>
        <dbReference type="ARBA" id="ARBA00023004"/>
    </source>
</evidence>
<reference evidence="9 10" key="1">
    <citation type="submission" date="2019-03" db="EMBL/GenBank/DDBJ databases">
        <title>Genomic Encyclopedia of Type Strains, Phase IV (KMG-IV): sequencing the most valuable type-strain genomes for metagenomic binning, comparative biology and taxonomic classification.</title>
        <authorList>
            <person name="Goeker M."/>
        </authorList>
    </citation>
    <scope>NUCLEOTIDE SEQUENCE [LARGE SCALE GENOMIC DNA]</scope>
    <source>
        <strain evidence="9 10">DSM 1709</strain>
    </source>
</reference>
<dbReference type="PROSITE" id="PS51384">
    <property type="entry name" value="FAD_FR"/>
    <property type="match status" value="1"/>
</dbReference>
<evidence type="ECO:0000313" key="10">
    <source>
        <dbReference type="Proteomes" id="UP000295106"/>
    </source>
</evidence>
<comment type="caution">
    <text evidence="9">The sequence shown here is derived from an EMBL/GenBank/DDBJ whole genome shotgun (WGS) entry which is preliminary data.</text>
</comment>
<sequence>MLSTPELASPAAGAAARGAEIDVRIAHREAETADVAVFHLVAADGAALPAFAAGAHVELHLPNSLTRQYALCNGPHDSGRYVIAVLRAPASRGGSSWLHDEAQVGQRLRLVPPRNRFALAHEATHHVLVAGGIGIAPIVAMADRLAVADASFELHYCARSPERAAFRRRILGATWAPRAFWHFLDGPHAAPTALDPVLDAHPAGTHLYVCGPEGFMAWVLGAARAAGWDEARLHRQYFSATVGVAPHDADFELMLAGSGRRLRVARGRSVVQALAEAGVVVPTSCGQGVCGRCVTRVLSGEPEHRDAFLTPAERAAGDFTPCVSRARGARLVLDL</sequence>
<dbReference type="GO" id="GO:0032259">
    <property type="term" value="P:methylation"/>
    <property type="evidence" value="ECO:0007669"/>
    <property type="project" value="UniProtKB-KW"/>
</dbReference>
<keyword evidence="5" id="KW-0408">Iron</keyword>
<evidence type="ECO:0000259" key="8">
    <source>
        <dbReference type="PROSITE" id="PS51384"/>
    </source>
</evidence>
<dbReference type="Gene3D" id="3.10.20.30">
    <property type="match status" value="1"/>
</dbReference>
<evidence type="ECO:0000313" key="9">
    <source>
        <dbReference type="EMBL" id="TCO97988.1"/>
    </source>
</evidence>
<name>A0A4R2LU43_RUBGE</name>
<dbReference type="RefSeq" id="WP_132649536.1">
    <property type="nucleotide sequence ID" value="NZ_CP181386.1"/>
</dbReference>
<dbReference type="SUPFAM" id="SSF54292">
    <property type="entry name" value="2Fe-2S ferredoxin-like"/>
    <property type="match status" value="1"/>
</dbReference>
<dbReference type="CDD" id="cd00207">
    <property type="entry name" value="fer2"/>
    <property type="match status" value="1"/>
</dbReference>
<dbReference type="GO" id="GO:0051537">
    <property type="term" value="F:2 iron, 2 sulfur cluster binding"/>
    <property type="evidence" value="ECO:0007669"/>
    <property type="project" value="UniProtKB-KW"/>
</dbReference>
<dbReference type="InterPro" id="IPR050415">
    <property type="entry name" value="MRET"/>
</dbReference>
<evidence type="ECO:0000256" key="3">
    <source>
        <dbReference type="ARBA" id="ARBA00022723"/>
    </source>
</evidence>
<dbReference type="Pfam" id="PF22290">
    <property type="entry name" value="DmmA-like_N"/>
    <property type="match status" value="1"/>
</dbReference>
<dbReference type="InterPro" id="IPR039261">
    <property type="entry name" value="FNR_nucleotide-bd"/>
</dbReference>
<dbReference type="AlphaFoldDB" id="A0A4R2LU43"/>
<dbReference type="PROSITE" id="PS51085">
    <property type="entry name" value="2FE2S_FER_2"/>
    <property type="match status" value="1"/>
</dbReference>
<dbReference type="PANTHER" id="PTHR47354">
    <property type="entry name" value="NADH OXIDOREDUCTASE HCR"/>
    <property type="match status" value="1"/>
</dbReference>
<accession>A0A4R2LU43</accession>
<feature type="domain" description="FAD-binding FR-type" evidence="8">
    <location>
        <begin position="18"/>
        <end position="120"/>
    </location>
</feature>
<evidence type="ECO:0000256" key="1">
    <source>
        <dbReference type="ARBA" id="ARBA00022630"/>
    </source>
</evidence>
<dbReference type="PRINTS" id="PR00409">
    <property type="entry name" value="PHDIOXRDTASE"/>
</dbReference>
<evidence type="ECO:0000256" key="6">
    <source>
        <dbReference type="ARBA" id="ARBA00023014"/>
    </source>
</evidence>
<keyword evidence="4" id="KW-0560">Oxidoreductase</keyword>
<keyword evidence="6" id="KW-0411">Iron-sulfur</keyword>
<proteinExistence type="predicted"/>